<dbReference type="STRING" id="1302659.I858_016255"/>
<evidence type="ECO:0000256" key="1">
    <source>
        <dbReference type="ARBA" id="ARBA00004651"/>
    </source>
</evidence>
<dbReference type="Pfam" id="PF09335">
    <property type="entry name" value="VTT_dom"/>
    <property type="match status" value="1"/>
</dbReference>
<feature type="transmembrane region" description="Helical" evidence="6">
    <location>
        <begin position="38"/>
        <end position="63"/>
    </location>
</feature>
<dbReference type="Proteomes" id="UP000053354">
    <property type="component" value="Chromosome"/>
</dbReference>
<feature type="transmembrane region" description="Helical" evidence="6">
    <location>
        <begin position="91"/>
        <end position="117"/>
    </location>
</feature>
<proteinExistence type="inferred from homology"/>
<dbReference type="InterPro" id="IPR015414">
    <property type="entry name" value="TMEM64"/>
</dbReference>
<dbReference type="GO" id="GO:0005886">
    <property type="term" value="C:plasma membrane"/>
    <property type="evidence" value="ECO:0007669"/>
    <property type="project" value="UniProtKB-SubCell"/>
</dbReference>
<evidence type="ECO:0000259" key="7">
    <source>
        <dbReference type="Pfam" id="PF09335"/>
    </source>
</evidence>
<organism evidence="8 9">
    <name type="scientific">Planococcus versutus</name>
    <dbReference type="NCBI Taxonomy" id="1302659"/>
    <lineage>
        <taxon>Bacteria</taxon>
        <taxon>Bacillati</taxon>
        <taxon>Bacillota</taxon>
        <taxon>Bacilli</taxon>
        <taxon>Bacillales</taxon>
        <taxon>Caryophanaceae</taxon>
        <taxon>Planococcus</taxon>
    </lineage>
</organism>
<evidence type="ECO:0000313" key="8">
    <source>
        <dbReference type="EMBL" id="ANU28540.1"/>
    </source>
</evidence>
<feature type="domain" description="VTT" evidence="7">
    <location>
        <begin position="26"/>
        <end position="140"/>
    </location>
</feature>
<dbReference type="PANTHER" id="PTHR12677:SF55">
    <property type="entry name" value="UNDECAPRENYL PHOSPHATE TRANSPORTER SAOUHSC_00901-RELATED"/>
    <property type="match status" value="1"/>
</dbReference>
<gene>
    <name evidence="8" type="ORF">I858_016255</name>
</gene>
<evidence type="ECO:0000256" key="2">
    <source>
        <dbReference type="ARBA" id="ARBA00022475"/>
    </source>
</evidence>
<keyword evidence="9" id="KW-1185">Reference proteome</keyword>
<accession>A0A1B1S5S4</accession>
<keyword evidence="4 6" id="KW-1133">Transmembrane helix</keyword>
<dbReference type="PANTHER" id="PTHR12677">
    <property type="entry name" value="GOLGI APPARATUS MEMBRANE PROTEIN TVP38-RELATED"/>
    <property type="match status" value="1"/>
</dbReference>
<sequence>MVNGSVLLEFFLLLPVNLAVGALGFVPSVLITAVNIQFFGLYGGAILTLIGEIASALLGFHLYRYGFSKANPKWLHHRFWTKFQLQSTKQVFSLVILLRLLPFVPSGFVTAGAALTLIRARSFWIASSLGKIPAVIVELATVYGIIQFVPKIVQCSFFSIVLITALYIWIKSKKIPQSIR</sequence>
<keyword evidence="5 6" id="KW-0472">Membrane</keyword>
<protein>
    <recommendedName>
        <fullName evidence="6">TVP38/TMEM64 family membrane protein</fullName>
    </recommendedName>
</protein>
<evidence type="ECO:0000256" key="3">
    <source>
        <dbReference type="ARBA" id="ARBA00022692"/>
    </source>
</evidence>
<feature type="transmembrane region" description="Helical" evidence="6">
    <location>
        <begin position="129"/>
        <end position="146"/>
    </location>
</feature>
<reference evidence="8" key="1">
    <citation type="submission" date="2016-10" db="EMBL/GenBank/DDBJ databases">
        <authorList>
            <person name="See-Too W.S."/>
        </authorList>
    </citation>
    <scope>NUCLEOTIDE SEQUENCE</scope>
    <source>
        <strain evidence="8">L10.15</strain>
    </source>
</reference>
<keyword evidence="3 6" id="KW-0812">Transmembrane</keyword>
<comment type="subcellular location">
    <subcellularLocation>
        <location evidence="1 6">Cell membrane</location>
        <topology evidence="1 6">Multi-pass membrane protein</topology>
    </subcellularLocation>
</comment>
<dbReference type="EMBL" id="CP016540">
    <property type="protein sequence ID" value="ANU28540.1"/>
    <property type="molecule type" value="Genomic_DNA"/>
</dbReference>
<dbReference type="KEGG" id="pll:I858_016255"/>
<feature type="transmembrane region" description="Helical" evidence="6">
    <location>
        <begin position="152"/>
        <end position="170"/>
    </location>
</feature>
<dbReference type="InterPro" id="IPR032816">
    <property type="entry name" value="VTT_dom"/>
</dbReference>
<keyword evidence="2 6" id="KW-1003">Cell membrane</keyword>
<evidence type="ECO:0000313" key="9">
    <source>
        <dbReference type="Proteomes" id="UP000053354"/>
    </source>
</evidence>
<evidence type="ECO:0000256" key="4">
    <source>
        <dbReference type="ARBA" id="ARBA00022989"/>
    </source>
</evidence>
<name>A0A1B1S5S4_9BACL</name>
<comment type="similarity">
    <text evidence="6">Belongs to the TVP38/TMEM64 family.</text>
</comment>
<evidence type="ECO:0000256" key="5">
    <source>
        <dbReference type="ARBA" id="ARBA00023136"/>
    </source>
</evidence>
<evidence type="ECO:0000256" key="6">
    <source>
        <dbReference type="RuleBase" id="RU366058"/>
    </source>
</evidence>
<feature type="transmembrane region" description="Helical" evidence="6">
    <location>
        <begin position="6"/>
        <end position="26"/>
    </location>
</feature>
<dbReference type="AlphaFoldDB" id="A0A1B1S5S4"/>